<comment type="subcellular location">
    <subcellularLocation>
        <location evidence="2">Secreted</location>
    </subcellularLocation>
</comment>
<evidence type="ECO:0000256" key="4">
    <source>
        <dbReference type="ARBA" id="ARBA00022525"/>
    </source>
</evidence>
<accession>A0A934IF57</accession>
<dbReference type="EMBL" id="JAEKPD010000001">
    <property type="protein sequence ID" value="MBJ3761621.1"/>
    <property type="molecule type" value="Genomic_DNA"/>
</dbReference>
<feature type="domain" description="PLD phosphodiesterase" evidence="6">
    <location>
        <begin position="402"/>
        <end position="429"/>
    </location>
</feature>
<evidence type="ECO:0000256" key="1">
    <source>
        <dbReference type="ARBA" id="ARBA00003145"/>
    </source>
</evidence>
<dbReference type="AlphaFoldDB" id="A0A934IF57"/>
<dbReference type="PANTHER" id="PTHR21248">
    <property type="entry name" value="CARDIOLIPIN SYNTHASE"/>
    <property type="match status" value="1"/>
</dbReference>
<evidence type="ECO:0000256" key="2">
    <source>
        <dbReference type="ARBA" id="ARBA00004613"/>
    </source>
</evidence>
<dbReference type="InterPro" id="IPR025202">
    <property type="entry name" value="PLD-like_dom"/>
</dbReference>
<proteinExistence type="predicted"/>
<dbReference type="GO" id="GO:0032049">
    <property type="term" value="P:cardiolipin biosynthetic process"/>
    <property type="evidence" value="ECO:0007669"/>
    <property type="project" value="UniProtKB-ARBA"/>
</dbReference>
<dbReference type="PROSITE" id="PS50035">
    <property type="entry name" value="PLD"/>
    <property type="match status" value="2"/>
</dbReference>
<evidence type="ECO:0000313" key="7">
    <source>
        <dbReference type="EMBL" id="MBJ3761621.1"/>
    </source>
</evidence>
<dbReference type="GO" id="GO:0005576">
    <property type="term" value="C:extracellular region"/>
    <property type="evidence" value="ECO:0007669"/>
    <property type="project" value="UniProtKB-SubCell"/>
</dbReference>
<reference evidence="7" key="1">
    <citation type="submission" date="2020-12" db="EMBL/GenBank/DDBJ databases">
        <title>Bacterial taxonomy.</title>
        <authorList>
            <person name="Pan X."/>
        </authorList>
    </citation>
    <scope>NUCLEOTIDE SEQUENCE</scope>
    <source>
        <strain evidence="7">KCTC 52957</strain>
    </source>
</reference>
<dbReference type="Pfam" id="PF13091">
    <property type="entry name" value="PLDc_2"/>
    <property type="match status" value="1"/>
</dbReference>
<dbReference type="Proteomes" id="UP000642488">
    <property type="component" value="Unassembled WGS sequence"/>
</dbReference>
<gene>
    <name evidence="7" type="ORF">ILP92_02505</name>
</gene>
<keyword evidence="8" id="KW-1185">Reference proteome</keyword>
<dbReference type="SMART" id="SM00155">
    <property type="entry name" value="PLDc"/>
    <property type="match status" value="2"/>
</dbReference>
<evidence type="ECO:0000313" key="8">
    <source>
        <dbReference type="Proteomes" id="UP000642488"/>
    </source>
</evidence>
<dbReference type="RefSeq" id="WP_198914768.1">
    <property type="nucleotide sequence ID" value="NZ_JAEKPD010000001.1"/>
</dbReference>
<dbReference type="InterPro" id="IPR001736">
    <property type="entry name" value="PLipase_D/transphosphatidylase"/>
</dbReference>
<name>A0A934IF57_9RHOB</name>
<evidence type="ECO:0000259" key="6">
    <source>
        <dbReference type="PROSITE" id="PS50035"/>
    </source>
</evidence>
<evidence type="ECO:0000256" key="5">
    <source>
        <dbReference type="ARBA" id="ARBA00029594"/>
    </source>
</evidence>
<sequence length="515" mass="57434">MRDTRSTFRLLLTAEEAYPAFERAVLAAQDRIVMGFRVFDPVTRLRSDEAREIGDDWVDLLVHLLKRGVRIDLTLSDFDAIGSPEMHGLTWSSLRKMAAVAELAGDAGHRLSARAALHPARVGWMTGTLLWPRVRSELREITDGLNALDPEMRRQRMRDLPGLRRWLTEDDGGKIVQTQGGPFPLHPVSHHQKLAVVDGKTLYIGGLDLNPRRYDTTRHHRPSEETWHDVQLIAEGPVAAHAEAHLRAFVAVTHGQAEPAAEGDGLRLTLTRARPAQRVNFGPQRLLSGLNDTLIERIGAATRTLYFETQFFRDVALARAVAAAGRAQPDLQALFILPAAPEDVAFERRNKADARFGEYLQARCVKLVCKAFGDRVFFASPVQPRSADFGDADQRDKFGGAPLIYVHAKVAVFDAESALVSSANMNGRSLHWDTEAGLICDDPGFAAEVQQRALGHWAYKRHYDPDAPLVAQVRAWADEDWHRQPENREGYLLPYDVSPARRFGMPLPGVPAEMV</sequence>
<protein>
    <recommendedName>
        <fullName evidence="3">Phospholipase D</fullName>
    </recommendedName>
    <alternativeName>
        <fullName evidence="5">Choline phosphatase</fullName>
    </alternativeName>
</protein>
<dbReference type="SUPFAM" id="SSF56024">
    <property type="entry name" value="Phospholipase D/nuclease"/>
    <property type="match status" value="2"/>
</dbReference>
<evidence type="ECO:0000256" key="3">
    <source>
        <dbReference type="ARBA" id="ARBA00018392"/>
    </source>
</evidence>
<keyword evidence="4" id="KW-0964">Secreted</keyword>
<organism evidence="7 8">
    <name type="scientific">Palleronia pontilimi</name>
    <dbReference type="NCBI Taxonomy" id="1964209"/>
    <lineage>
        <taxon>Bacteria</taxon>
        <taxon>Pseudomonadati</taxon>
        <taxon>Pseudomonadota</taxon>
        <taxon>Alphaproteobacteria</taxon>
        <taxon>Rhodobacterales</taxon>
        <taxon>Roseobacteraceae</taxon>
        <taxon>Palleronia</taxon>
    </lineage>
</organism>
<dbReference type="Gene3D" id="3.30.870.10">
    <property type="entry name" value="Endonuclease Chain A"/>
    <property type="match status" value="2"/>
</dbReference>
<dbReference type="GO" id="GO:0030572">
    <property type="term" value="F:phosphatidyltransferase activity"/>
    <property type="evidence" value="ECO:0007669"/>
    <property type="project" value="UniProtKB-ARBA"/>
</dbReference>
<comment type="caution">
    <text evidence="7">The sequence shown here is derived from an EMBL/GenBank/DDBJ whole genome shotgun (WGS) entry which is preliminary data.</text>
</comment>
<dbReference type="Pfam" id="PF00614">
    <property type="entry name" value="PLDc"/>
    <property type="match status" value="1"/>
</dbReference>
<feature type="domain" description="PLD phosphodiesterase" evidence="6">
    <location>
        <begin position="186"/>
        <end position="213"/>
    </location>
</feature>
<comment type="function">
    <text evidence="1">Could be a virulence factor.</text>
</comment>
<dbReference type="PANTHER" id="PTHR21248:SF12">
    <property type="entry name" value="CARDIOLIPIN SYNTHASE C"/>
    <property type="match status" value="1"/>
</dbReference>